<dbReference type="GO" id="GO:0005634">
    <property type="term" value="C:nucleus"/>
    <property type="evidence" value="ECO:0007669"/>
    <property type="project" value="InterPro"/>
</dbReference>
<organism evidence="5 6">
    <name type="scientific">Canna indica</name>
    <name type="common">Indian-shot</name>
    <dbReference type="NCBI Taxonomy" id="4628"/>
    <lineage>
        <taxon>Eukaryota</taxon>
        <taxon>Viridiplantae</taxon>
        <taxon>Streptophyta</taxon>
        <taxon>Embryophyta</taxon>
        <taxon>Tracheophyta</taxon>
        <taxon>Spermatophyta</taxon>
        <taxon>Magnoliopsida</taxon>
        <taxon>Liliopsida</taxon>
        <taxon>Zingiberales</taxon>
        <taxon>Cannaceae</taxon>
        <taxon>Canna</taxon>
    </lineage>
</organism>
<sequence length="158" mass="17732">MVMETTQAEGVRTRAQRTIALSSASKRRKPAPTPAPAPPTSSSSYLQLRSRSLVLASRGSRRRTNSAARKCRFSSRDQTSRRSSNASTDAAVKDSQQLQVSPNSTRKSDLESRAPWEQEMEEFFAAAEREASRLFAEKYNFDVANDMPLEGRYEWVPI</sequence>
<feature type="compositionally biased region" description="Basic residues" evidence="3">
    <location>
        <begin position="59"/>
        <end position="73"/>
    </location>
</feature>
<dbReference type="PIRSF" id="PIRSF017811">
    <property type="entry name" value="CDK_inhib_pln"/>
    <property type="match status" value="1"/>
</dbReference>
<keyword evidence="2 5" id="KW-0649">Protein kinase inhibitor</keyword>
<dbReference type="InterPro" id="IPR044275">
    <property type="entry name" value="KRP"/>
</dbReference>
<name>A0AAQ3KGQ1_9LILI</name>
<accession>A0AAQ3KGQ1</accession>
<dbReference type="Proteomes" id="UP001327560">
    <property type="component" value="Chromosome 5"/>
</dbReference>
<feature type="domain" description="Cyclin-dependent kinase inhibitor" evidence="4">
    <location>
        <begin position="117"/>
        <end position="157"/>
    </location>
</feature>
<dbReference type="AlphaFoldDB" id="A0AAQ3KGQ1"/>
<evidence type="ECO:0000259" key="4">
    <source>
        <dbReference type="Pfam" id="PF02234"/>
    </source>
</evidence>
<keyword evidence="6" id="KW-1185">Reference proteome</keyword>
<dbReference type="Pfam" id="PF02234">
    <property type="entry name" value="CDI"/>
    <property type="match status" value="1"/>
</dbReference>
<feature type="compositionally biased region" description="Low complexity" evidence="3">
    <location>
        <begin position="40"/>
        <end position="55"/>
    </location>
</feature>
<evidence type="ECO:0000256" key="2">
    <source>
        <dbReference type="ARBA" id="ARBA00023013"/>
    </source>
</evidence>
<evidence type="ECO:0000313" key="6">
    <source>
        <dbReference type="Proteomes" id="UP001327560"/>
    </source>
</evidence>
<dbReference type="InterPro" id="IPR044898">
    <property type="entry name" value="CDI_dom_sf"/>
</dbReference>
<evidence type="ECO:0000313" key="5">
    <source>
        <dbReference type="EMBL" id="WOL06563.1"/>
    </source>
</evidence>
<dbReference type="GO" id="GO:0004861">
    <property type="term" value="F:cyclin-dependent protein serine/threonine kinase inhibitor activity"/>
    <property type="evidence" value="ECO:0007669"/>
    <property type="project" value="InterPro"/>
</dbReference>
<reference evidence="5 6" key="1">
    <citation type="submission" date="2023-10" db="EMBL/GenBank/DDBJ databases">
        <title>Chromosome-scale genome assembly provides insights into flower coloration mechanisms of Canna indica.</title>
        <authorList>
            <person name="Li C."/>
        </authorList>
    </citation>
    <scope>NUCLEOTIDE SEQUENCE [LARGE SCALE GENOMIC DNA]</scope>
    <source>
        <tissue evidence="5">Flower</tissue>
    </source>
</reference>
<dbReference type="EMBL" id="CP136894">
    <property type="protein sequence ID" value="WOL06563.1"/>
    <property type="molecule type" value="Genomic_DNA"/>
</dbReference>
<protein>
    <submittedName>
        <fullName evidence="5">Cyclin-dependent kinase inhibitor 5 isoform X2</fullName>
    </submittedName>
</protein>
<dbReference type="PANTHER" id="PTHR46776">
    <property type="entry name" value="CYCLIN-DEPENDENT KINASE INHIBITOR 4-RELATED"/>
    <property type="match status" value="1"/>
</dbReference>
<feature type="region of interest" description="Disordered" evidence="3">
    <location>
        <begin position="1"/>
        <end position="113"/>
    </location>
</feature>
<gene>
    <name evidence="5" type="ORF">Cni_G15297</name>
</gene>
<proteinExistence type="inferred from homology"/>
<dbReference type="InterPro" id="IPR003175">
    <property type="entry name" value="CDI_dom"/>
</dbReference>
<comment type="similarity">
    <text evidence="1">Belongs to the CDI family. ICK/KRP subfamily.</text>
</comment>
<feature type="compositionally biased region" description="Polar residues" evidence="3">
    <location>
        <begin position="81"/>
        <end position="105"/>
    </location>
</feature>
<evidence type="ECO:0000256" key="1">
    <source>
        <dbReference type="ARBA" id="ARBA00010274"/>
    </source>
</evidence>
<dbReference type="GO" id="GO:0051726">
    <property type="term" value="P:regulation of cell cycle"/>
    <property type="evidence" value="ECO:0007669"/>
    <property type="project" value="InterPro"/>
</dbReference>
<evidence type="ECO:0000256" key="3">
    <source>
        <dbReference type="SAM" id="MobiDB-lite"/>
    </source>
</evidence>
<dbReference type="Gene3D" id="4.10.365.10">
    <property type="entry name" value="p27"/>
    <property type="match status" value="1"/>
</dbReference>